<comment type="subcellular location">
    <subcellularLocation>
        <location evidence="1">Membrane</location>
        <topology evidence="1">Single-pass type I membrane protein</topology>
    </subcellularLocation>
</comment>
<keyword evidence="2" id="KW-0812">Transmembrane</keyword>
<keyword evidence="5" id="KW-0472">Membrane</keyword>
<gene>
    <name evidence="7" type="ORF">LOAG_13345</name>
</gene>
<dbReference type="AlphaFoldDB" id="A0A1S0TJM5"/>
<keyword evidence="4" id="KW-1133">Transmembrane helix</keyword>
<evidence type="ECO:0000256" key="3">
    <source>
        <dbReference type="ARBA" id="ARBA00022729"/>
    </source>
</evidence>
<evidence type="ECO:0000256" key="6">
    <source>
        <dbReference type="ARBA" id="ARBA00023180"/>
    </source>
</evidence>
<sequence>MEGRKKYIEQKMTPIQAIVALRDAELELQCFKCLSPEEQTEVEEVWKPNESFIGKKIRQIIDKVKEFILSEVERSGKQKTNEWEYIWEKADFEKGMKGWWRSIVNIDPTLSVAEKTISLIKKFMKRQVNEPKLGDHFELILPKLSRKDMGWYRCIRRMNNTVKIANIYYIDVITNSTPEIIINNSVKDQMQAMQHKFANFKLQSNAVATPWSECSNCDTREGEKRRKIACHLSFIGTNPNTKYLVAHSGYRPC</sequence>
<dbReference type="PANTHER" id="PTHR32178:SF6">
    <property type="entry name" value="IG-LIKE DOMAIN-CONTAINING PROTEIN"/>
    <property type="match status" value="1"/>
</dbReference>
<accession>A0A1S0TJM5</accession>
<evidence type="ECO:0000256" key="5">
    <source>
        <dbReference type="ARBA" id="ARBA00023136"/>
    </source>
</evidence>
<dbReference type="PANTHER" id="PTHR32178">
    <property type="entry name" value="FAM187"/>
    <property type="match status" value="1"/>
</dbReference>
<evidence type="ECO:0000256" key="2">
    <source>
        <dbReference type="ARBA" id="ARBA00022692"/>
    </source>
</evidence>
<dbReference type="CTD" id="9950817"/>
<protein>
    <submittedName>
        <fullName evidence="7">Uncharacterized protein</fullName>
    </submittedName>
</protein>
<evidence type="ECO:0000256" key="4">
    <source>
        <dbReference type="ARBA" id="ARBA00022989"/>
    </source>
</evidence>
<organism evidence="7">
    <name type="scientific">Loa loa</name>
    <name type="common">Eye worm</name>
    <name type="synonym">Filaria loa</name>
    <dbReference type="NCBI Taxonomy" id="7209"/>
    <lineage>
        <taxon>Eukaryota</taxon>
        <taxon>Metazoa</taxon>
        <taxon>Ecdysozoa</taxon>
        <taxon>Nematoda</taxon>
        <taxon>Chromadorea</taxon>
        <taxon>Rhabditida</taxon>
        <taxon>Spirurina</taxon>
        <taxon>Spiruromorpha</taxon>
        <taxon>Filarioidea</taxon>
        <taxon>Onchocercidae</taxon>
        <taxon>Loa</taxon>
    </lineage>
</organism>
<name>A0A1S0TJM5_LOALO</name>
<evidence type="ECO:0000256" key="1">
    <source>
        <dbReference type="ARBA" id="ARBA00004479"/>
    </source>
</evidence>
<dbReference type="GeneID" id="9950817"/>
<dbReference type="RefSeq" id="XP_020301206.1">
    <property type="nucleotide sequence ID" value="XM_020448670.1"/>
</dbReference>
<reference evidence="7" key="1">
    <citation type="submission" date="2012-04" db="EMBL/GenBank/DDBJ databases">
        <title>The Genome Sequence of Loa loa.</title>
        <authorList>
            <consortium name="The Broad Institute Genome Sequencing Platform"/>
            <consortium name="Broad Institute Genome Sequencing Center for Infectious Disease"/>
            <person name="Nutman T.B."/>
            <person name="Fink D.L."/>
            <person name="Russ C."/>
            <person name="Young S."/>
            <person name="Zeng Q."/>
            <person name="Gargeya S."/>
            <person name="Alvarado L."/>
            <person name="Berlin A."/>
            <person name="Chapman S.B."/>
            <person name="Chen Z."/>
            <person name="Freedman E."/>
            <person name="Gellesch M."/>
            <person name="Goldberg J."/>
            <person name="Griggs A."/>
            <person name="Gujja S."/>
            <person name="Heilman E.R."/>
            <person name="Heiman D."/>
            <person name="Howarth C."/>
            <person name="Mehta T."/>
            <person name="Neiman D."/>
            <person name="Pearson M."/>
            <person name="Roberts A."/>
            <person name="Saif S."/>
            <person name="Shea T."/>
            <person name="Shenoy N."/>
            <person name="Sisk P."/>
            <person name="Stolte C."/>
            <person name="Sykes S."/>
            <person name="White J."/>
            <person name="Yandava C."/>
            <person name="Haas B."/>
            <person name="Henn M.R."/>
            <person name="Nusbaum C."/>
            <person name="Birren B."/>
        </authorList>
    </citation>
    <scope>NUCLEOTIDE SEQUENCE [LARGE SCALE GENOMIC DNA]</scope>
</reference>
<evidence type="ECO:0000313" key="7">
    <source>
        <dbReference type="EMBL" id="EFO15166.2"/>
    </source>
</evidence>
<dbReference type="InterPro" id="IPR039311">
    <property type="entry name" value="FAM187A/B"/>
</dbReference>
<dbReference type="InParanoid" id="A0A1S0TJM5"/>
<dbReference type="KEGG" id="loa:LOAG_13345"/>
<keyword evidence="3" id="KW-0732">Signal</keyword>
<dbReference type="GO" id="GO:0016020">
    <property type="term" value="C:membrane"/>
    <property type="evidence" value="ECO:0007669"/>
    <property type="project" value="UniProtKB-SubCell"/>
</dbReference>
<dbReference type="EMBL" id="JH712740">
    <property type="protein sequence ID" value="EFO15166.2"/>
    <property type="molecule type" value="Genomic_DNA"/>
</dbReference>
<dbReference type="OrthoDB" id="5794427at2759"/>
<proteinExistence type="predicted"/>
<keyword evidence="6" id="KW-0325">Glycoprotein</keyword>